<organism evidence="4">
    <name type="scientific">Phaeomonas parva</name>
    <dbReference type="NCBI Taxonomy" id="124430"/>
    <lineage>
        <taxon>Eukaryota</taxon>
        <taxon>Sar</taxon>
        <taxon>Stramenopiles</taxon>
        <taxon>Ochrophyta</taxon>
        <taxon>Pinguiophyceae</taxon>
        <taxon>Pinguiochrysidales</taxon>
        <taxon>Pinguiochrysidaceae</taxon>
        <taxon>Phaeomonas</taxon>
    </lineage>
</organism>
<evidence type="ECO:0000313" key="4">
    <source>
        <dbReference type="EMBL" id="CAD9265799.1"/>
    </source>
</evidence>
<evidence type="ECO:0000256" key="2">
    <source>
        <dbReference type="SAM" id="MobiDB-lite"/>
    </source>
</evidence>
<sequence length="240" mass="26892">MPSFPGQPPRPLNSRRLFVVDTLDSARAKFPLMTREEAEKFLLDVWRRHLTCEEKQPYEAASRALRFQWRDACLEFQRRMREADGKGSPGELGASDLIEGRMLASQELRSLTLPGLNADVDTCACLRCRVVDRLWALDAAATDNTLASLPKDENLASELCGNRRTDLRRQLSAREAKLRHRLTLSSDAAPPTTEPPPLPRPAAAVASKLQSLGEDLLDLMQDAEQLMGRQRGEECLYVPP</sequence>
<dbReference type="PROSITE" id="PS50118">
    <property type="entry name" value="HMG_BOX_2"/>
    <property type="match status" value="1"/>
</dbReference>
<protein>
    <recommendedName>
        <fullName evidence="3">HMG box domain-containing protein</fullName>
    </recommendedName>
</protein>
<gene>
    <name evidence="4" type="ORF">PPAR1163_LOCUS24222</name>
</gene>
<keyword evidence="1" id="KW-0238">DNA-binding</keyword>
<dbReference type="SUPFAM" id="SSF47095">
    <property type="entry name" value="HMG-box"/>
    <property type="match status" value="1"/>
</dbReference>
<dbReference type="AlphaFoldDB" id="A0A7S1XYJ2"/>
<dbReference type="GO" id="GO:0003677">
    <property type="term" value="F:DNA binding"/>
    <property type="evidence" value="ECO:0007669"/>
    <property type="project" value="UniProtKB-UniRule"/>
</dbReference>
<feature type="region of interest" description="Disordered" evidence="2">
    <location>
        <begin position="181"/>
        <end position="204"/>
    </location>
</feature>
<feature type="domain" description="HMG box" evidence="3">
    <location>
        <begin position="8"/>
        <end position="77"/>
    </location>
</feature>
<evidence type="ECO:0000256" key="1">
    <source>
        <dbReference type="PROSITE-ProRule" id="PRU00267"/>
    </source>
</evidence>
<dbReference type="InterPro" id="IPR009071">
    <property type="entry name" value="HMG_box_dom"/>
</dbReference>
<feature type="DNA-binding region" description="HMG box" evidence="1">
    <location>
        <begin position="8"/>
        <end position="77"/>
    </location>
</feature>
<dbReference type="Gene3D" id="1.10.30.10">
    <property type="entry name" value="High mobility group box domain"/>
    <property type="match status" value="1"/>
</dbReference>
<accession>A0A7S1XYJ2</accession>
<reference evidence="4" key="1">
    <citation type="submission" date="2021-01" db="EMBL/GenBank/DDBJ databases">
        <authorList>
            <person name="Corre E."/>
            <person name="Pelletier E."/>
            <person name="Niang G."/>
            <person name="Scheremetjew M."/>
            <person name="Finn R."/>
            <person name="Kale V."/>
            <person name="Holt S."/>
            <person name="Cochrane G."/>
            <person name="Meng A."/>
            <person name="Brown T."/>
            <person name="Cohen L."/>
        </authorList>
    </citation>
    <scope>NUCLEOTIDE SEQUENCE</scope>
    <source>
        <strain evidence="4">CCMP2877</strain>
    </source>
</reference>
<dbReference type="CDD" id="cd00084">
    <property type="entry name" value="HMG-box_SF"/>
    <property type="match status" value="1"/>
</dbReference>
<proteinExistence type="predicted"/>
<keyword evidence="1" id="KW-0539">Nucleus</keyword>
<dbReference type="EMBL" id="HBGJ01038433">
    <property type="protein sequence ID" value="CAD9265799.1"/>
    <property type="molecule type" value="Transcribed_RNA"/>
</dbReference>
<dbReference type="InterPro" id="IPR036910">
    <property type="entry name" value="HMG_box_dom_sf"/>
</dbReference>
<name>A0A7S1XYJ2_9STRA</name>
<evidence type="ECO:0000259" key="3">
    <source>
        <dbReference type="PROSITE" id="PS50118"/>
    </source>
</evidence>
<dbReference type="GO" id="GO:0005634">
    <property type="term" value="C:nucleus"/>
    <property type="evidence" value="ECO:0007669"/>
    <property type="project" value="UniProtKB-UniRule"/>
</dbReference>